<dbReference type="PANTHER" id="PTHR22984:SF11">
    <property type="entry name" value="AURORA KINASE-RELATED"/>
    <property type="match status" value="1"/>
</dbReference>
<dbReference type="GO" id="GO:0043066">
    <property type="term" value="P:negative regulation of apoptotic process"/>
    <property type="evidence" value="ECO:0007669"/>
    <property type="project" value="TreeGrafter"/>
</dbReference>
<comment type="catalytic activity">
    <reaction evidence="8">
        <text>L-threonyl-[protein] + ATP = O-phospho-L-threonyl-[protein] + ADP + H(+)</text>
        <dbReference type="Rhea" id="RHEA:46608"/>
        <dbReference type="Rhea" id="RHEA-COMP:11060"/>
        <dbReference type="Rhea" id="RHEA-COMP:11605"/>
        <dbReference type="ChEBI" id="CHEBI:15378"/>
        <dbReference type="ChEBI" id="CHEBI:30013"/>
        <dbReference type="ChEBI" id="CHEBI:30616"/>
        <dbReference type="ChEBI" id="CHEBI:61977"/>
        <dbReference type="ChEBI" id="CHEBI:456216"/>
        <dbReference type="EC" id="2.7.11.1"/>
    </reaction>
</comment>
<dbReference type="EMBL" id="JAINUG010000020">
    <property type="protein sequence ID" value="KAJ8412338.1"/>
    <property type="molecule type" value="Genomic_DNA"/>
</dbReference>
<evidence type="ECO:0000256" key="9">
    <source>
        <dbReference type="ARBA" id="ARBA00048679"/>
    </source>
</evidence>
<dbReference type="GO" id="GO:0007346">
    <property type="term" value="P:regulation of mitotic cell cycle"/>
    <property type="evidence" value="ECO:0007669"/>
    <property type="project" value="TreeGrafter"/>
</dbReference>
<evidence type="ECO:0000313" key="12">
    <source>
        <dbReference type="Proteomes" id="UP001221898"/>
    </source>
</evidence>
<dbReference type="GO" id="GO:0004674">
    <property type="term" value="F:protein serine/threonine kinase activity"/>
    <property type="evidence" value="ECO:0007669"/>
    <property type="project" value="UniProtKB-KW"/>
</dbReference>
<dbReference type="AlphaFoldDB" id="A0AAD7T1K7"/>
<comment type="caution">
    <text evidence="11">The sequence shown here is derived from an EMBL/GenBank/DDBJ whole genome shotgun (WGS) entry which is preliminary data.</text>
</comment>
<evidence type="ECO:0000313" key="11">
    <source>
        <dbReference type="EMBL" id="KAJ8412338.1"/>
    </source>
</evidence>
<dbReference type="Pfam" id="PF00069">
    <property type="entry name" value="Pkinase"/>
    <property type="match status" value="1"/>
</dbReference>
<evidence type="ECO:0000256" key="2">
    <source>
        <dbReference type="ARBA" id="ARBA00012513"/>
    </source>
</evidence>
<keyword evidence="6" id="KW-0418">Kinase</keyword>
<dbReference type="PROSITE" id="PS50011">
    <property type="entry name" value="PROTEIN_KINASE_DOM"/>
    <property type="match status" value="1"/>
</dbReference>
<comment type="similarity">
    <text evidence="1">Belongs to the protein kinase superfamily. CAMK Ser/Thr protein kinase family. PIM subfamily.</text>
</comment>
<evidence type="ECO:0000256" key="1">
    <source>
        <dbReference type="ARBA" id="ARBA00005505"/>
    </source>
</evidence>
<dbReference type="SUPFAM" id="SSF56112">
    <property type="entry name" value="Protein kinase-like (PK-like)"/>
    <property type="match status" value="1"/>
</dbReference>
<sequence>MSHPNILELYDWFDRRSSYVMAMERPYPCQDLFMYCQEQGGVLNEDKAHNVTRQLLGALQHCHDHGVVHRDMKPENILIQTETQEIKLIDFGCGDPLMDTPYTEFSVGVTLYEIVCGNLPFTIFSSRRMQQAQFPEGLSPEIKDFIGCYLRPHAEGRSTLDQLQLHPWHRQSC</sequence>
<evidence type="ECO:0000256" key="5">
    <source>
        <dbReference type="ARBA" id="ARBA00022741"/>
    </source>
</evidence>
<keyword evidence="12" id="KW-1185">Reference proteome</keyword>
<dbReference type="PROSITE" id="PS00108">
    <property type="entry name" value="PROTEIN_KINASE_ST"/>
    <property type="match status" value="1"/>
</dbReference>
<dbReference type="PANTHER" id="PTHR22984">
    <property type="entry name" value="SERINE/THREONINE-PROTEIN KINASE PIM"/>
    <property type="match status" value="1"/>
</dbReference>
<feature type="domain" description="Protein kinase" evidence="10">
    <location>
        <begin position="1"/>
        <end position="169"/>
    </location>
</feature>
<evidence type="ECO:0000256" key="7">
    <source>
        <dbReference type="ARBA" id="ARBA00022840"/>
    </source>
</evidence>
<accession>A0AAD7T1K7</accession>
<reference evidence="11" key="1">
    <citation type="journal article" date="2023" name="Science">
        <title>Genome structures resolve the early diversification of teleost fishes.</title>
        <authorList>
            <person name="Parey E."/>
            <person name="Louis A."/>
            <person name="Montfort J."/>
            <person name="Bouchez O."/>
            <person name="Roques C."/>
            <person name="Iampietro C."/>
            <person name="Lluch J."/>
            <person name="Castinel A."/>
            <person name="Donnadieu C."/>
            <person name="Desvignes T."/>
            <person name="Floi Bucao C."/>
            <person name="Jouanno E."/>
            <person name="Wen M."/>
            <person name="Mejri S."/>
            <person name="Dirks R."/>
            <person name="Jansen H."/>
            <person name="Henkel C."/>
            <person name="Chen W.J."/>
            <person name="Zahm M."/>
            <person name="Cabau C."/>
            <person name="Klopp C."/>
            <person name="Thompson A.W."/>
            <person name="Robinson-Rechavi M."/>
            <person name="Braasch I."/>
            <person name="Lecointre G."/>
            <person name="Bobe J."/>
            <person name="Postlethwait J.H."/>
            <person name="Berthelot C."/>
            <person name="Roest Crollius H."/>
            <person name="Guiguen Y."/>
        </authorList>
    </citation>
    <scope>NUCLEOTIDE SEQUENCE</scope>
    <source>
        <strain evidence="11">NC1722</strain>
    </source>
</reference>
<keyword evidence="7" id="KW-0067">ATP-binding</keyword>
<organism evidence="11 12">
    <name type="scientific">Aldrovandia affinis</name>
    <dbReference type="NCBI Taxonomy" id="143900"/>
    <lineage>
        <taxon>Eukaryota</taxon>
        <taxon>Metazoa</taxon>
        <taxon>Chordata</taxon>
        <taxon>Craniata</taxon>
        <taxon>Vertebrata</taxon>
        <taxon>Euteleostomi</taxon>
        <taxon>Actinopterygii</taxon>
        <taxon>Neopterygii</taxon>
        <taxon>Teleostei</taxon>
        <taxon>Notacanthiformes</taxon>
        <taxon>Halosauridae</taxon>
        <taxon>Aldrovandia</taxon>
    </lineage>
</organism>
<name>A0AAD7T1K7_9TELE</name>
<dbReference type="GO" id="GO:0005524">
    <property type="term" value="F:ATP binding"/>
    <property type="evidence" value="ECO:0007669"/>
    <property type="project" value="UniProtKB-KW"/>
</dbReference>
<evidence type="ECO:0000256" key="8">
    <source>
        <dbReference type="ARBA" id="ARBA00047899"/>
    </source>
</evidence>
<evidence type="ECO:0000259" key="10">
    <source>
        <dbReference type="PROSITE" id="PS50011"/>
    </source>
</evidence>
<evidence type="ECO:0000256" key="3">
    <source>
        <dbReference type="ARBA" id="ARBA00022527"/>
    </source>
</evidence>
<evidence type="ECO:0000256" key="6">
    <source>
        <dbReference type="ARBA" id="ARBA00022777"/>
    </source>
</evidence>
<dbReference type="SMART" id="SM00220">
    <property type="entry name" value="S_TKc"/>
    <property type="match status" value="1"/>
</dbReference>
<dbReference type="EC" id="2.7.11.1" evidence="2"/>
<dbReference type="InterPro" id="IPR051138">
    <property type="entry name" value="PIM_Ser/Thr_kinase"/>
</dbReference>
<evidence type="ECO:0000256" key="4">
    <source>
        <dbReference type="ARBA" id="ARBA00022679"/>
    </source>
</evidence>
<dbReference type="GO" id="GO:0005737">
    <property type="term" value="C:cytoplasm"/>
    <property type="evidence" value="ECO:0007669"/>
    <property type="project" value="TreeGrafter"/>
</dbReference>
<protein>
    <recommendedName>
        <fullName evidence="2">non-specific serine/threonine protein kinase</fullName>
        <ecNumber evidence="2">2.7.11.1</ecNumber>
    </recommendedName>
</protein>
<dbReference type="InterPro" id="IPR000719">
    <property type="entry name" value="Prot_kinase_dom"/>
</dbReference>
<dbReference type="Proteomes" id="UP001221898">
    <property type="component" value="Unassembled WGS sequence"/>
</dbReference>
<dbReference type="Gene3D" id="1.10.510.10">
    <property type="entry name" value="Transferase(Phosphotransferase) domain 1"/>
    <property type="match status" value="2"/>
</dbReference>
<keyword evidence="5" id="KW-0547">Nucleotide-binding</keyword>
<gene>
    <name evidence="11" type="ORF">AAFF_G00146050</name>
</gene>
<comment type="catalytic activity">
    <reaction evidence="9">
        <text>L-seryl-[protein] + ATP = O-phospho-L-seryl-[protein] + ADP + H(+)</text>
        <dbReference type="Rhea" id="RHEA:17989"/>
        <dbReference type="Rhea" id="RHEA-COMP:9863"/>
        <dbReference type="Rhea" id="RHEA-COMP:11604"/>
        <dbReference type="ChEBI" id="CHEBI:15378"/>
        <dbReference type="ChEBI" id="CHEBI:29999"/>
        <dbReference type="ChEBI" id="CHEBI:30616"/>
        <dbReference type="ChEBI" id="CHEBI:83421"/>
        <dbReference type="ChEBI" id="CHEBI:456216"/>
        <dbReference type="EC" id="2.7.11.1"/>
    </reaction>
</comment>
<keyword evidence="3" id="KW-0723">Serine/threonine-protein kinase</keyword>
<proteinExistence type="inferred from homology"/>
<keyword evidence="4" id="KW-0808">Transferase</keyword>
<dbReference type="InterPro" id="IPR011009">
    <property type="entry name" value="Kinase-like_dom_sf"/>
</dbReference>
<dbReference type="InterPro" id="IPR008271">
    <property type="entry name" value="Ser/Thr_kinase_AS"/>
</dbReference>